<name>A0A2X0XNZ4_9BACI</name>
<evidence type="ECO:0000313" key="2">
    <source>
        <dbReference type="Proteomes" id="UP000251431"/>
    </source>
</evidence>
<reference evidence="1 2" key="1">
    <citation type="submission" date="2018-06" db="EMBL/GenBank/DDBJ databases">
        <authorList>
            <consortium name="Pathogen Informatics"/>
            <person name="Doyle S."/>
        </authorList>
    </citation>
    <scope>NUCLEOTIDE SEQUENCE [LARGE SCALE GENOMIC DNA]</scope>
    <source>
        <strain evidence="1 2">NCTC7582</strain>
    </source>
</reference>
<sequence>MEITLTIDGKQIPFKSNGAVAKRYMMQFQRDMLKDILSMGVTDKKFDDMSENEKVVWMRDNIDFNMFYDIAWVFAKTANNEIKDPLTWLESFEEFPILDIIEPLQGLLEKTIGSKKK</sequence>
<dbReference type="EMBL" id="UAQE01000001">
    <property type="protein sequence ID" value="SPT99243.1"/>
    <property type="molecule type" value="Genomic_DNA"/>
</dbReference>
<dbReference type="Proteomes" id="UP000251431">
    <property type="component" value="Unassembled WGS sequence"/>
</dbReference>
<dbReference type="AlphaFoldDB" id="A0A2X0XNZ4"/>
<dbReference type="RefSeq" id="WP_112117270.1">
    <property type="nucleotide sequence ID" value="NZ_UAQE01000001.1"/>
</dbReference>
<protein>
    <submittedName>
        <fullName evidence="1">Prophage pi2 protein 40</fullName>
    </submittedName>
</protein>
<proteinExistence type="predicted"/>
<accession>A0A2X0XNZ4</accession>
<organism evidence="1 2">
    <name type="scientific">Lysinibacillus capsici</name>
    <dbReference type="NCBI Taxonomy" id="2115968"/>
    <lineage>
        <taxon>Bacteria</taxon>
        <taxon>Bacillati</taxon>
        <taxon>Bacillota</taxon>
        <taxon>Bacilli</taxon>
        <taxon>Bacillales</taxon>
        <taxon>Bacillaceae</taxon>
        <taxon>Lysinibacillus</taxon>
    </lineage>
</organism>
<evidence type="ECO:0000313" key="1">
    <source>
        <dbReference type="EMBL" id="SPT99243.1"/>
    </source>
</evidence>
<gene>
    <name evidence="1" type="ORF">NCTC7582_02140</name>
</gene>